<dbReference type="Proteomes" id="UP001266305">
    <property type="component" value="Unassembled WGS sequence"/>
</dbReference>
<evidence type="ECO:0000256" key="1">
    <source>
        <dbReference type="SAM" id="MobiDB-lite"/>
    </source>
</evidence>
<feature type="region of interest" description="Disordered" evidence="1">
    <location>
        <begin position="98"/>
        <end position="127"/>
    </location>
</feature>
<accession>A0ABQ9UYP3</accession>
<name>A0ABQ9UYP3_SAGOE</name>
<dbReference type="EMBL" id="JASSZA010000009">
    <property type="protein sequence ID" value="KAK2101865.1"/>
    <property type="molecule type" value="Genomic_DNA"/>
</dbReference>
<protein>
    <submittedName>
        <fullName evidence="2">Uncharacterized protein</fullName>
    </submittedName>
</protein>
<organism evidence="2 3">
    <name type="scientific">Saguinus oedipus</name>
    <name type="common">Cotton-top tamarin</name>
    <name type="synonym">Oedipomidas oedipus</name>
    <dbReference type="NCBI Taxonomy" id="9490"/>
    <lineage>
        <taxon>Eukaryota</taxon>
        <taxon>Metazoa</taxon>
        <taxon>Chordata</taxon>
        <taxon>Craniata</taxon>
        <taxon>Vertebrata</taxon>
        <taxon>Euteleostomi</taxon>
        <taxon>Mammalia</taxon>
        <taxon>Eutheria</taxon>
        <taxon>Euarchontoglires</taxon>
        <taxon>Primates</taxon>
        <taxon>Haplorrhini</taxon>
        <taxon>Platyrrhini</taxon>
        <taxon>Cebidae</taxon>
        <taxon>Callitrichinae</taxon>
        <taxon>Saguinus</taxon>
    </lineage>
</organism>
<reference evidence="2 3" key="1">
    <citation type="submission" date="2023-05" db="EMBL/GenBank/DDBJ databases">
        <title>B98-5 Cell Line De Novo Hybrid Assembly: An Optical Mapping Approach.</title>
        <authorList>
            <person name="Kananen K."/>
            <person name="Auerbach J.A."/>
            <person name="Kautto E."/>
            <person name="Blachly J.S."/>
        </authorList>
    </citation>
    <scope>NUCLEOTIDE SEQUENCE [LARGE SCALE GENOMIC DNA]</scope>
    <source>
        <strain evidence="2">B95-8</strain>
        <tissue evidence="2">Cell line</tissue>
    </source>
</reference>
<evidence type="ECO:0000313" key="2">
    <source>
        <dbReference type="EMBL" id="KAK2101865.1"/>
    </source>
</evidence>
<sequence length="127" mass="14358">MQIIFQSLAEVRQRFTEDSLTSNLVFTAECQSQQGTCVLGRERLLSNWANMAGEGKRCDLEANPQHTGHRVEGQSVTIRLYQLLCVKLLIALPARVRSGSATNGEHSSSNETSRKDRRWLKEKLKNK</sequence>
<comment type="caution">
    <text evidence="2">The sequence shown here is derived from an EMBL/GenBank/DDBJ whole genome shotgun (WGS) entry which is preliminary data.</text>
</comment>
<gene>
    <name evidence="2" type="ORF">P7K49_019532</name>
</gene>
<keyword evidence="3" id="KW-1185">Reference proteome</keyword>
<evidence type="ECO:0000313" key="3">
    <source>
        <dbReference type="Proteomes" id="UP001266305"/>
    </source>
</evidence>
<feature type="compositionally biased region" description="Polar residues" evidence="1">
    <location>
        <begin position="99"/>
        <end position="111"/>
    </location>
</feature>
<proteinExistence type="predicted"/>